<evidence type="ECO:0000256" key="1">
    <source>
        <dbReference type="SAM" id="MobiDB-lite"/>
    </source>
</evidence>
<feature type="compositionally biased region" description="Polar residues" evidence="1">
    <location>
        <begin position="56"/>
        <end position="68"/>
    </location>
</feature>
<feature type="region of interest" description="Disordered" evidence="1">
    <location>
        <begin position="26"/>
        <end position="83"/>
    </location>
</feature>
<gene>
    <name evidence="2" type="ORF">PHYPSEUDO_015098</name>
</gene>
<feature type="compositionally biased region" description="Polar residues" evidence="1">
    <location>
        <begin position="96"/>
        <end position="108"/>
    </location>
</feature>
<sequence>MGVASIVSSSGELLRALSFSIASHSTHEPNTFTMNTADSPKLPEYERPPVMEHFKQSGSTRKLNTQPSLPMLGAGGKQHSQDMLAWESTPEPASDYVSNDQNTLNDANGPQILTRSTFASLLCCCRRR</sequence>
<accession>A0A8T1W456</accession>
<organism evidence="2 3">
    <name type="scientific">Phytophthora pseudosyringae</name>
    <dbReference type="NCBI Taxonomy" id="221518"/>
    <lineage>
        <taxon>Eukaryota</taxon>
        <taxon>Sar</taxon>
        <taxon>Stramenopiles</taxon>
        <taxon>Oomycota</taxon>
        <taxon>Peronosporomycetes</taxon>
        <taxon>Peronosporales</taxon>
        <taxon>Peronosporaceae</taxon>
        <taxon>Phytophthora</taxon>
    </lineage>
</organism>
<dbReference type="AlphaFoldDB" id="A0A8T1W456"/>
<dbReference type="Proteomes" id="UP000694044">
    <property type="component" value="Unassembled WGS sequence"/>
</dbReference>
<feature type="compositionally biased region" description="Polar residues" evidence="1">
    <location>
        <begin position="26"/>
        <end position="38"/>
    </location>
</feature>
<keyword evidence="3" id="KW-1185">Reference proteome</keyword>
<protein>
    <submittedName>
        <fullName evidence="2">Uncharacterized protein</fullName>
    </submittedName>
</protein>
<evidence type="ECO:0000313" key="2">
    <source>
        <dbReference type="EMBL" id="KAG7386893.1"/>
    </source>
</evidence>
<feature type="compositionally biased region" description="Basic and acidic residues" evidence="1">
    <location>
        <begin position="41"/>
        <end position="55"/>
    </location>
</feature>
<feature type="region of interest" description="Disordered" evidence="1">
    <location>
        <begin position="89"/>
        <end position="108"/>
    </location>
</feature>
<dbReference type="EMBL" id="JAGDFM010000090">
    <property type="protein sequence ID" value="KAG7386893.1"/>
    <property type="molecule type" value="Genomic_DNA"/>
</dbReference>
<comment type="caution">
    <text evidence="2">The sequence shown here is derived from an EMBL/GenBank/DDBJ whole genome shotgun (WGS) entry which is preliminary data.</text>
</comment>
<reference evidence="2" key="1">
    <citation type="submission" date="2021-02" db="EMBL/GenBank/DDBJ databases">
        <authorList>
            <person name="Palmer J.M."/>
        </authorList>
    </citation>
    <scope>NUCLEOTIDE SEQUENCE</scope>
    <source>
        <strain evidence="2">SCRP734</strain>
    </source>
</reference>
<dbReference type="OrthoDB" id="93673at2759"/>
<name>A0A8T1W456_9STRA</name>
<proteinExistence type="predicted"/>
<evidence type="ECO:0000313" key="3">
    <source>
        <dbReference type="Proteomes" id="UP000694044"/>
    </source>
</evidence>